<comment type="caution">
    <text evidence="1">The sequence shown here is derived from an EMBL/GenBank/DDBJ whole genome shotgun (WGS) entry which is preliminary data.</text>
</comment>
<dbReference type="InterPro" id="IPR011335">
    <property type="entry name" value="Restrct_endonuc-II-like"/>
</dbReference>
<reference evidence="1 2" key="1">
    <citation type="journal article" date="2015" name="Genome Biol. Evol.">
        <title>Comparative Genomics of a Bacterivorous Green Alga Reveals Evolutionary Causalities and Consequences of Phago-Mixotrophic Mode of Nutrition.</title>
        <authorList>
            <person name="Burns J.A."/>
            <person name="Paasch A."/>
            <person name="Narechania A."/>
            <person name="Kim E."/>
        </authorList>
    </citation>
    <scope>NUCLEOTIDE SEQUENCE [LARGE SCALE GENOMIC DNA]</scope>
    <source>
        <strain evidence="1 2">PLY_AMNH</strain>
    </source>
</reference>
<dbReference type="Proteomes" id="UP001190700">
    <property type="component" value="Unassembled WGS sequence"/>
</dbReference>
<gene>
    <name evidence="1" type="ORF">CYMTET_26527</name>
</gene>
<evidence type="ECO:0000313" key="1">
    <source>
        <dbReference type="EMBL" id="KAK3264754.1"/>
    </source>
</evidence>
<dbReference type="InterPro" id="IPR011604">
    <property type="entry name" value="PDDEXK-like_dom_sf"/>
</dbReference>
<keyword evidence="2" id="KW-1185">Reference proteome</keyword>
<proteinExistence type="predicted"/>
<dbReference type="GO" id="GO:0006281">
    <property type="term" value="P:DNA repair"/>
    <property type="evidence" value="ECO:0007669"/>
    <property type="project" value="UniProtKB-ARBA"/>
</dbReference>
<name>A0AAE0KY23_9CHLO</name>
<dbReference type="Gene3D" id="3.90.320.10">
    <property type="match status" value="1"/>
</dbReference>
<evidence type="ECO:0000313" key="2">
    <source>
        <dbReference type="Proteomes" id="UP001190700"/>
    </source>
</evidence>
<dbReference type="EMBL" id="LGRX02014375">
    <property type="protein sequence ID" value="KAK3264754.1"/>
    <property type="molecule type" value="Genomic_DNA"/>
</dbReference>
<organism evidence="1 2">
    <name type="scientific">Cymbomonas tetramitiformis</name>
    <dbReference type="NCBI Taxonomy" id="36881"/>
    <lineage>
        <taxon>Eukaryota</taxon>
        <taxon>Viridiplantae</taxon>
        <taxon>Chlorophyta</taxon>
        <taxon>Pyramimonadophyceae</taxon>
        <taxon>Pyramimonadales</taxon>
        <taxon>Pyramimonadaceae</taxon>
        <taxon>Cymbomonas</taxon>
    </lineage>
</organism>
<protein>
    <submittedName>
        <fullName evidence="1">Uncharacterized protein</fullName>
    </submittedName>
</protein>
<feature type="non-terminal residue" evidence="1">
    <location>
        <position position="1"/>
    </location>
</feature>
<dbReference type="SUPFAM" id="SSF52980">
    <property type="entry name" value="Restriction endonuclease-like"/>
    <property type="match status" value="1"/>
</dbReference>
<dbReference type="AlphaFoldDB" id="A0AAE0KY23"/>
<accession>A0AAE0KY23</accession>
<sequence>VIWHPHTQCDGDSATAEDGRRNRREVLEVKNLCPFDECTGQKRARPVYKIFEKRPPSSIPTKFIPQLQLEMLAAGTGTALLAMDSAHHGIHLFRVARDDAYLQQMLQLLSDFYTRYVQTGREPPEDMFIERADYRTFIQRTVGLQASGDFVGCIADPEKPNGSDKRWFLDE</sequence>